<dbReference type="GO" id="GO:0003723">
    <property type="term" value="F:RNA binding"/>
    <property type="evidence" value="ECO:0007669"/>
    <property type="project" value="UniProtKB-UniRule"/>
</dbReference>
<evidence type="ECO:0000256" key="16">
    <source>
        <dbReference type="RuleBase" id="RU003515"/>
    </source>
</evidence>
<protein>
    <recommendedName>
        <fullName evidence="7 14">Ribonuclease HII</fullName>
        <shortName evidence="14">RNase HII</shortName>
        <ecNumber evidence="6 14">3.1.26.4</ecNumber>
    </recommendedName>
</protein>
<reference evidence="18" key="1">
    <citation type="submission" date="2016-10" db="EMBL/GenBank/DDBJ databases">
        <authorList>
            <person name="See-Too W.S."/>
        </authorList>
    </citation>
    <scope>NUCLEOTIDE SEQUENCE [LARGE SCALE GENOMIC DNA]</scope>
    <source>
        <strain evidence="18">DSM 23997</strain>
    </source>
</reference>
<dbReference type="InterPro" id="IPR001352">
    <property type="entry name" value="RNase_HII/HIII"/>
</dbReference>
<keyword evidence="19" id="KW-1185">Reference proteome</keyword>
<dbReference type="RefSeq" id="WP_068869400.1">
    <property type="nucleotide sequence ID" value="NZ_CP016539.2"/>
</dbReference>
<evidence type="ECO:0000256" key="11">
    <source>
        <dbReference type="ARBA" id="ARBA00022759"/>
    </source>
</evidence>
<keyword evidence="13 14" id="KW-0464">Manganese</keyword>
<evidence type="ECO:0000256" key="10">
    <source>
        <dbReference type="ARBA" id="ARBA00022723"/>
    </source>
</evidence>
<dbReference type="PROSITE" id="PS51975">
    <property type="entry name" value="RNASE_H_2"/>
    <property type="match status" value="1"/>
</dbReference>
<dbReference type="NCBIfam" id="NF000594">
    <property type="entry name" value="PRK00015.1-1"/>
    <property type="match status" value="1"/>
</dbReference>
<dbReference type="GO" id="GO:0005737">
    <property type="term" value="C:cytoplasm"/>
    <property type="evidence" value="ECO:0007669"/>
    <property type="project" value="UniProtKB-SubCell"/>
</dbReference>
<dbReference type="FunFam" id="3.30.420.10:FF:000006">
    <property type="entry name" value="Ribonuclease HII"/>
    <property type="match status" value="1"/>
</dbReference>
<evidence type="ECO:0000313" key="18">
    <source>
        <dbReference type="EMBL" id="ANU19664.1"/>
    </source>
</evidence>
<accession>A0A1C7E6R8</accession>
<dbReference type="InterPro" id="IPR036397">
    <property type="entry name" value="RNaseH_sf"/>
</dbReference>
<dbReference type="InterPro" id="IPR012337">
    <property type="entry name" value="RNaseH-like_sf"/>
</dbReference>
<feature type="domain" description="RNase H type-2" evidence="17">
    <location>
        <begin position="69"/>
        <end position="256"/>
    </location>
</feature>
<dbReference type="Proteomes" id="UP000092650">
    <property type="component" value="Chromosome"/>
</dbReference>
<dbReference type="SUPFAM" id="SSF53098">
    <property type="entry name" value="Ribonuclease H-like"/>
    <property type="match status" value="1"/>
</dbReference>
<organism evidence="18 19">
    <name type="scientific">Planococcus plakortidis</name>
    <dbReference type="NCBI Taxonomy" id="1038856"/>
    <lineage>
        <taxon>Bacteria</taxon>
        <taxon>Bacillati</taxon>
        <taxon>Bacillota</taxon>
        <taxon>Bacilli</taxon>
        <taxon>Bacillales</taxon>
        <taxon>Caryophanaceae</taxon>
        <taxon>Planococcus</taxon>
    </lineage>
</organism>
<evidence type="ECO:0000313" key="19">
    <source>
        <dbReference type="Proteomes" id="UP000092650"/>
    </source>
</evidence>
<comment type="cofactor">
    <cofactor evidence="2">
        <name>Mg(2+)</name>
        <dbReference type="ChEBI" id="CHEBI:18420"/>
    </cofactor>
</comment>
<dbReference type="GO" id="GO:0004523">
    <property type="term" value="F:RNA-DNA hybrid ribonuclease activity"/>
    <property type="evidence" value="ECO:0007669"/>
    <property type="project" value="UniProtKB-UniRule"/>
</dbReference>
<comment type="function">
    <text evidence="3 14 16">Endonuclease that specifically degrades the RNA of RNA-DNA hybrids.</text>
</comment>
<comment type="catalytic activity">
    <reaction evidence="1 14 15 16">
        <text>Endonucleolytic cleavage to 5'-phosphomonoester.</text>
        <dbReference type="EC" id="3.1.26.4"/>
    </reaction>
</comment>
<evidence type="ECO:0000256" key="5">
    <source>
        <dbReference type="ARBA" id="ARBA00007383"/>
    </source>
</evidence>
<dbReference type="GO" id="GO:0032299">
    <property type="term" value="C:ribonuclease H2 complex"/>
    <property type="evidence" value="ECO:0007669"/>
    <property type="project" value="TreeGrafter"/>
</dbReference>
<evidence type="ECO:0000256" key="14">
    <source>
        <dbReference type="HAMAP-Rule" id="MF_00052"/>
    </source>
</evidence>
<comment type="cofactor">
    <cofactor evidence="14 15">
        <name>Mn(2+)</name>
        <dbReference type="ChEBI" id="CHEBI:29035"/>
    </cofactor>
    <cofactor evidence="14 15">
        <name>Mg(2+)</name>
        <dbReference type="ChEBI" id="CHEBI:18420"/>
    </cofactor>
    <text evidence="14 15">Manganese or magnesium. Binds 1 divalent metal ion per monomer in the absence of substrate. May bind a second metal ion after substrate binding.</text>
</comment>
<dbReference type="OrthoDB" id="9803420at2"/>
<keyword evidence="8 14" id="KW-0963">Cytoplasm</keyword>
<dbReference type="PANTHER" id="PTHR10954:SF18">
    <property type="entry name" value="RIBONUCLEASE HII"/>
    <property type="match status" value="1"/>
</dbReference>
<dbReference type="STRING" id="1038856.BBI15_05310"/>
<keyword evidence="11 14" id="KW-0255">Endonuclease</keyword>
<keyword evidence="9 14" id="KW-0540">Nuclease</keyword>
<name>A0A1C7E6R8_9BACL</name>
<dbReference type="AlphaFoldDB" id="A0A1C7E6R8"/>
<dbReference type="KEGG" id="ppla:BBI15_05310"/>
<dbReference type="GO" id="GO:0030145">
    <property type="term" value="F:manganese ion binding"/>
    <property type="evidence" value="ECO:0007669"/>
    <property type="project" value="UniProtKB-UniRule"/>
</dbReference>
<dbReference type="EMBL" id="CP016539">
    <property type="protein sequence ID" value="ANU19664.1"/>
    <property type="molecule type" value="Genomic_DNA"/>
</dbReference>
<dbReference type="HAMAP" id="MF_00052_B">
    <property type="entry name" value="RNase_HII_B"/>
    <property type="match status" value="1"/>
</dbReference>
<evidence type="ECO:0000256" key="12">
    <source>
        <dbReference type="ARBA" id="ARBA00022801"/>
    </source>
</evidence>
<keyword evidence="12 14" id="KW-0378">Hydrolase</keyword>
<evidence type="ECO:0000256" key="4">
    <source>
        <dbReference type="ARBA" id="ARBA00004496"/>
    </source>
</evidence>
<feature type="binding site" evidence="14 15">
    <location>
        <position position="168"/>
    </location>
    <ligand>
        <name>a divalent metal cation</name>
        <dbReference type="ChEBI" id="CHEBI:60240"/>
    </ligand>
</feature>
<keyword evidence="10 14" id="KW-0479">Metal-binding</keyword>
<evidence type="ECO:0000256" key="8">
    <source>
        <dbReference type="ARBA" id="ARBA00022490"/>
    </source>
</evidence>
<evidence type="ECO:0000259" key="17">
    <source>
        <dbReference type="PROSITE" id="PS51975"/>
    </source>
</evidence>
<evidence type="ECO:0000256" key="3">
    <source>
        <dbReference type="ARBA" id="ARBA00004065"/>
    </source>
</evidence>
<dbReference type="GO" id="GO:0043137">
    <property type="term" value="P:DNA replication, removal of RNA primer"/>
    <property type="evidence" value="ECO:0007669"/>
    <property type="project" value="TreeGrafter"/>
</dbReference>
<dbReference type="InterPro" id="IPR022898">
    <property type="entry name" value="RNase_HII"/>
</dbReference>
<comment type="subcellular location">
    <subcellularLocation>
        <location evidence="4 14">Cytoplasm</location>
    </subcellularLocation>
</comment>
<evidence type="ECO:0000256" key="1">
    <source>
        <dbReference type="ARBA" id="ARBA00000077"/>
    </source>
</evidence>
<dbReference type="CDD" id="cd07182">
    <property type="entry name" value="RNase_HII_bacteria_HII_like"/>
    <property type="match status" value="1"/>
</dbReference>
<dbReference type="InterPro" id="IPR024567">
    <property type="entry name" value="RNase_HII/HIII_dom"/>
</dbReference>
<gene>
    <name evidence="14" type="primary">rnhB</name>
    <name evidence="18" type="ORF">BBI15_05310</name>
</gene>
<dbReference type="NCBIfam" id="NF000595">
    <property type="entry name" value="PRK00015.1-3"/>
    <property type="match status" value="1"/>
</dbReference>
<evidence type="ECO:0000256" key="15">
    <source>
        <dbReference type="PROSITE-ProRule" id="PRU01319"/>
    </source>
</evidence>
<evidence type="ECO:0000256" key="9">
    <source>
        <dbReference type="ARBA" id="ARBA00022722"/>
    </source>
</evidence>
<dbReference type="EC" id="3.1.26.4" evidence="6 14"/>
<evidence type="ECO:0000256" key="13">
    <source>
        <dbReference type="ARBA" id="ARBA00023211"/>
    </source>
</evidence>
<dbReference type="Pfam" id="PF01351">
    <property type="entry name" value="RNase_HII"/>
    <property type="match status" value="1"/>
</dbReference>
<evidence type="ECO:0000256" key="6">
    <source>
        <dbReference type="ARBA" id="ARBA00012180"/>
    </source>
</evidence>
<dbReference type="PANTHER" id="PTHR10954">
    <property type="entry name" value="RIBONUCLEASE H2 SUBUNIT A"/>
    <property type="match status" value="1"/>
</dbReference>
<feature type="binding site" evidence="14 15">
    <location>
        <position position="75"/>
    </location>
    <ligand>
        <name>a divalent metal cation</name>
        <dbReference type="ChEBI" id="CHEBI:60240"/>
    </ligand>
</feature>
<comment type="similarity">
    <text evidence="5 14 16">Belongs to the RNase HII family.</text>
</comment>
<dbReference type="GO" id="GO:0006298">
    <property type="term" value="P:mismatch repair"/>
    <property type="evidence" value="ECO:0007669"/>
    <property type="project" value="TreeGrafter"/>
</dbReference>
<proteinExistence type="inferred from homology"/>
<evidence type="ECO:0000256" key="7">
    <source>
        <dbReference type="ARBA" id="ARBA00019179"/>
    </source>
</evidence>
<feature type="binding site" evidence="14 15">
    <location>
        <position position="76"/>
    </location>
    <ligand>
        <name>a divalent metal cation</name>
        <dbReference type="ChEBI" id="CHEBI:60240"/>
    </ligand>
</feature>
<sequence>METIASIKEKLLKAESHEAWMEGLKSDSRKSVRQLLASWQRRYDKRLSLLQDLEDKQAFDRQFKEHPGSLVAGIDEAGRGPLAGPVVTAAVILPEDCSAFIGLDDSKRIGKARRDELAQLVKARAVSWSVHVQPPEVIDRLNIYQATKQSMEAAVKELAIAPDAVLADAMELALPMPSEAIIKGDARSLCIAAASILAKTGRDHLMAEYSTQYPQYGFAKHAGYGTKDHLAALEAHGPCPIHRKTFEPVKTMAEGL</sequence>
<evidence type="ECO:0000256" key="2">
    <source>
        <dbReference type="ARBA" id="ARBA00001946"/>
    </source>
</evidence>
<dbReference type="Gene3D" id="3.30.420.10">
    <property type="entry name" value="Ribonuclease H-like superfamily/Ribonuclease H"/>
    <property type="match status" value="1"/>
</dbReference>